<gene>
    <name evidence="3" type="ORF">BDP81DRAFT_417531</name>
</gene>
<keyword evidence="2" id="KW-0812">Transmembrane</keyword>
<evidence type="ECO:0000313" key="4">
    <source>
        <dbReference type="Proteomes" id="UP001243989"/>
    </source>
</evidence>
<keyword evidence="4" id="KW-1185">Reference proteome</keyword>
<accession>A0AAJ0EHU5</accession>
<keyword evidence="2" id="KW-0472">Membrane</keyword>
<dbReference type="GeneID" id="85474495"/>
<evidence type="ECO:0000313" key="3">
    <source>
        <dbReference type="EMBL" id="KAK1640852.1"/>
    </source>
</evidence>
<dbReference type="EMBL" id="JAHMHQ010000003">
    <property type="protein sequence ID" value="KAK1640852.1"/>
    <property type="molecule type" value="Genomic_DNA"/>
</dbReference>
<name>A0AAJ0EHU5_9PEZI</name>
<comment type="caution">
    <text evidence="3">The sequence shown here is derived from an EMBL/GenBank/DDBJ whole genome shotgun (WGS) entry which is preliminary data.</text>
</comment>
<dbReference type="AlphaFoldDB" id="A0AAJ0EHU5"/>
<evidence type="ECO:0000256" key="2">
    <source>
        <dbReference type="SAM" id="Phobius"/>
    </source>
</evidence>
<dbReference type="RefSeq" id="XP_060449459.1">
    <property type="nucleotide sequence ID" value="XM_060589633.1"/>
</dbReference>
<feature type="transmembrane region" description="Helical" evidence="2">
    <location>
        <begin position="132"/>
        <end position="151"/>
    </location>
</feature>
<organism evidence="3 4">
    <name type="scientific">Colletotrichum phormii</name>
    <dbReference type="NCBI Taxonomy" id="359342"/>
    <lineage>
        <taxon>Eukaryota</taxon>
        <taxon>Fungi</taxon>
        <taxon>Dikarya</taxon>
        <taxon>Ascomycota</taxon>
        <taxon>Pezizomycotina</taxon>
        <taxon>Sordariomycetes</taxon>
        <taxon>Hypocreomycetidae</taxon>
        <taxon>Glomerellales</taxon>
        <taxon>Glomerellaceae</taxon>
        <taxon>Colletotrichum</taxon>
        <taxon>Colletotrichum acutatum species complex</taxon>
    </lineage>
</organism>
<reference evidence="3" key="1">
    <citation type="submission" date="2021-06" db="EMBL/GenBank/DDBJ databases">
        <title>Comparative genomics, transcriptomics and evolutionary studies reveal genomic signatures of adaptation to plant cell wall in hemibiotrophic fungi.</title>
        <authorList>
            <consortium name="DOE Joint Genome Institute"/>
            <person name="Baroncelli R."/>
            <person name="Diaz J.F."/>
            <person name="Benocci T."/>
            <person name="Peng M."/>
            <person name="Battaglia E."/>
            <person name="Haridas S."/>
            <person name="Andreopoulos W."/>
            <person name="Labutti K."/>
            <person name="Pangilinan J."/>
            <person name="Floch G.L."/>
            <person name="Makela M.R."/>
            <person name="Henrissat B."/>
            <person name="Grigoriev I.V."/>
            <person name="Crouch J.A."/>
            <person name="De Vries R.P."/>
            <person name="Sukno S.A."/>
            <person name="Thon M.R."/>
        </authorList>
    </citation>
    <scope>NUCLEOTIDE SEQUENCE</scope>
    <source>
        <strain evidence="3">CBS 102054</strain>
    </source>
</reference>
<proteinExistence type="predicted"/>
<dbReference type="Proteomes" id="UP001243989">
    <property type="component" value="Unassembled WGS sequence"/>
</dbReference>
<keyword evidence="2" id="KW-1133">Transmembrane helix</keyword>
<sequence length="154" mass="16601">MPNMATQQHTVQHDSTRFGGRHVSAPTGGPVPRNQCPGRRHALPLLPRSARFALSLSLSYSGFRFGGPSQDNPRATWTTCWIDYPIYHLGMCLPPSDGISHGLPRGCAVLFGLLETTTLKLSDGVLRKPQRAAIAFLAMCSVLFGSPAAVFRGA</sequence>
<feature type="compositionally biased region" description="Polar residues" evidence="1">
    <location>
        <begin position="1"/>
        <end position="10"/>
    </location>
</feature>
<feature type="region of interest" description="Disordered" evidence="1">
    <location>
        <begin position="1"/>
        <end position="37"/>
    </location>
</feature>
<evidence type="ECO:0000256" key="1">
    <source>
        <dbReference type="SAM" id="MobiDB-lite"/>
    </source>
</evidence>
<protein>
    <submittedName>
        <fullName evidence="3">Uncharacterized protein</fullName>
    </submittedName>
</protein>